<organism evidence="2 3">
    <name type="scientific">Ktedonospora formicarum</name>
    <dbReference type="NCBI Taxonomy" id="2778364"/>
    <lineage>
        <taxon>Bacteria</taxon>
        <taxon>Bacillati</taxon>
        <taxon>Chloroflexota</taxon>
        <taxon>Ktedonobacteria</taxon>
        <taxon>Ktedonobacterales</taxon>
        <taxon>Ktedonobacteraceae</taxon>
        <taxon>Ktedonospora</taxon>
    </lineage>
</organism>
<evidence type="ECO:0000256" key="1">
    <source>
        <dbReference type="SAM" id="MobiDB-lite"/>
    </source>
</evidence>
<name>A0A8J3MYK7_9CHLR</name>
<feature type="compositionally biased region" description="Basic residues" evidence="1">
    <location>
        <begin position="311"/>
        <end position="336"/>
    </location>
</feature>
<feature type="compositionally biased region" description="Basic and acidic residues" evidence="1">
    <location>
        <begin position="294"/>
        <end position="310"/>
    </location>
</feature>
<dbReference type="RefSeq" id="WP_220198872.1">
    <property type="nucleotide sequence ID" value="NZ_BNJF01000006.1"/>
</dbReference>
<gene>
    <name evidence="2" type="ORF">KSX_79380</name>
</gene>
<reference evidence="2" key="1">
    <citation type="submission" date="2020-10" db="EMBL/GenBank/DDBJ databases">
        <title>Taxonomic study of unclassified bacteria belonging to the class Ktedonobacteria.</title>
        <authorList>
            <person name="Yabe S."/>
            <person name="Wang C.M."/>
            <person name="Zheng Y."/>
            <person name="Sakai Y."/>
            <person name="Cavaletti L."/>
            <person name="Monciardini P."/>
            <person name="Donadio S."/>
        </authorList>
    </citation>
    <scope>NUCLEOTIDE SEQUENCE</scope>
    <source>
        <strain evidence="2">SOSP1-1</strain>
    </source>
</reference>
<comment type="caution">
    <text evidence="2">The sequence shown here is derived from an EMBL/GenBank/DDBJ whole genome shotgun (WGS) entry which is preliminary data.</text>
</comment>
<dbReference type="AlphaFoldDB" id="A0A8J3MYK7"/>
<evidence type="ECO:0000313" key="3">
    <source>
        <dbReference type="Proteomes" id="UP000612362"/>
    </source>
</evidence>
<evidence type="ECO:0008006" key="4">
    <source>
        <dbReference type="Google" id="ProtNLM"/>
    </source>
</evidence>
<protein>
    <recommendedName>
        <fullName evidence="4">Transposase</fullName>
    </recommendedName>
</protein>
<proteinExistence type="predicted"/>
<dbReference type="EMBL" id="BNJF01000006">
    <property type="protein sequence ID" value="GHO49775.1"/>
    <property type="molecule type" value="Genomic_DNA"/>
</dbReference>
<keyword evidence="3" id="KW-1185">Reference proteome</keyword>
<evidence type="ECO:0000313" key="2">
    <source>
        <dbReference type="EMBL" id="GHO49775.1"/>
    </source>
</evidence>
<dbReference type="Proteomes" id="UP000612362">
    <property type="component" value="Unassembled WGS sequence"/>
</dbReference>
<accession>A0A8J3MYK7</accession>
<sequence>MKKRQAASDHTQAPTVRTPTFLLELPLVVNQGQAKRLRAHLEAARQLYNAILSLGQQRLRRMRADPAWQEACALPRAHKGERAAAFSALRKAYGFTEAAMHQAVKGLRVGWIAEHIEAVLAQTLASRAYRALNRVCLGNARRVRFKSRGRGFCSIENKRNDTGLRFVLQLPEKGNAGFLLWNEDRLQALIDWQDEVVCHGLRHRIKYARLLQRPASSKRAAGADAEGNRYCVQLVLEGMPHHKPKHTVGQGVVGADLGPSSLALVPQEGEASLQVFCAELAPEERAIRRLQRQMDRQRRVANPEHYDEKGRLKKQGKKLRWKQSKRYQATRRRKATKERKLAAHRKSLHGRKVHEVMALGKTIILEKISYKAWQKRFGTSVGLRAPGMFVAFLRRTVASTGGTLVEVSTRTTALSQWCHGCGTKVKKPLSQRWHQCECGIGPIQRDLYSAFLAAYLDPTDPLPSCAQYASYWEGAEARLRAAHECLIQRAREGQVLPQSFGLTRAGARLPKSPGELPLEPALHLQDEELEAWADPMEPPLLEHGELSGGALL</sequence>
<feature type="region of interest" description="Disordered" evidence="1">
    <location>
        <begin position="294"/>
        <end position="336"/>
    </location>
</feature>